<dbReference type="EMBL" id="JADOES010000038">
    <property type="protein sequence ID" value="MBT9317120.1"/>
    <property type="molecule type" value="Genomic_DNA"/>
</dbReference>
<evidence type="ECO:0000256" key="1">
    <source>
        <dbReference type="ARBA" id="ARBA00010681"/>
    </source>
</evidence>
<name>A0A947DHM0_9CYAN</name>
<dbReference type="Gene3D" id="2.40.128.20">
    <property type="match status" value="1"/>
</dbReference>
<reference evidence="4" key="2">
    <citation type="journal article" date="2021" name="Mar. Drugs">
        <title>Genome Reduction and Secondary Metabolism of the Marine Sponge-Associated Cyanobacterium Leptothoe.</title>
        <authorList>
            <person name="Konstantinou D."/>
            <person name="Popin R.V."/>
            <person name="Fewer D.P."/>
            <person name="Sivonen K."/>
            <person name="Gkelis S."/>
        </authorList>
    </citation>
    <scope>NUCLEOTIDE SEQUENCE</scope>
    <source>
        <strain evidence="4">TAU-MAC 1115</strain>
    </source>
</reference>
<dbReference type="AlphaFoldDB" id="A0A947DHM0"/>
<sequence length="185" mass="21214">MEPRSVFHTFFDHCVGSWSTERTYHYLTQNDVERSHTDFQVSPLTPDLKRKVLSDNGYDEITDLSALPGFHLAFNTMSEKGEKVSQALNLTFVIQSETGHILEGDYLRDLAYEEARPIISRFRFDSNTRELLMTTNYTRVVSVDSITLINPDTRIRRILNYLRPPAGQPLEKLGLVGFGVEQKVT</sequence>
<organism evidence="4 5">
    <name type="scientific">Leptothoe spongobia TAU-MAC 1115</name>
    <dbReference type="NCBI Taxonomy" id="1967444"/>
    <lineage>
        <taxon>Bacteria</taxon>
        <taxon>Bacillati</taxon>
        <taxon>Cyanobacteriota</taxon>
        <taxon>Cyanophyceae</taxon>
        <taxon>Nodosilineales</taxon>
        <taxon>Cymatolegaceae</taxon>
        <taxon>Leptothoe</taxon>
        <taxon>Leptothoe spongobia</taxon>
    </lineage>
</organism>
<dbReference type="Proteomes" id="UP000717364">
    <property type="component" value="Unassembled WGS sequence"/>
</dbReference>
<dbReference type="Pfam" id="PF09367">
    <property type="entry name" value="CpeS"/>
    <property type="match status" value="1"/>
</dbReference>
<comment type="similarity">
    <text evidence="1 3">Belongs to the CpcS/CpeS biliprotein lyase family.</text>
</comment>
<gene>
    <name evidence="3" type="primary">cpcS</name>
    <name evidence="4" type="ORF">IXB50_16980</name>
</gene>
<evidence type="ECO:0000313" key="4">
    <source>
        <dbReference type="EMBL" id="MBT9317120.1"/>
    </source>
</evidence>
<dbReference type="HAMAP" id="MF_01459">
    <property type="entry name" value="Chrphore_lyase_CpxS"/>
    <property type="match status" value="1"/>
</dbReference>
<protein>
    <recommendedName>
        <fullName evidence="3">Chromophore lyase CpcS/CpeS</fullName>
        <ecNumber evidence="3">4.-.-.-</ecNumber>
    </recommendedName>
</protein>
<dbReference type="RefSeq" id="WP_215610184.1">
    <property type="nucleotide sequence ID" value="NZ_JADOES010000038.1"/>
</dbReference>
<evidence type="ECO:0000256" key="3">
    <source>
        <dbReference type="HAMAP-Rule" id="MF_01459"/>
    </source>
</evidence>
<comment type="caution">
    <text evidence="4">The sequence shown here is derived from an EMBL/GenBank/DDBJ whole genome shotgun (WGS) entry which is preliminary data.</text>
</comment>
<keyword evidence="2 3" id="KW-0456">Lyase</keyword>
<reference evidence="4" key="1">
    <citation type="submission" date="2020-11" db="EMBL/GenBank/DDBJ databases">
        <authorList>
            <person name="Konstantinou D."/>
            <person name="Gkelis S."/>
            <person name="Popin R."/>
            <person name="Fewer D."/>
            <person name="Sivonen K."/>
        </authorList>
    </citation>
    <scope>NUCLEOTIDE SEQUENCE</scope>
    <source>
        <strain evidence="4">TAU-MAC 1115</strain>
    </source>
</reference>
<dbReference type="InterPro" id="IPR012674">
    <property type="entry name" value="Calycin"/>
</dbReference>
<keyword evidence="5" id="KW-1185">Reference proteome</keyword>
<proteinExistence type="inferred from homology"/>
<comment type="function">
    <text evidence="3">Covalently attaches a chromophore to Cys residue(s) of phycobiliproteins.</text>
</comment>
<accession>A0A947DHM0</accession>
<dbReference type="InterPro" id="IPR018536">
    <property type="entry name" value="CpcS/CpeS"/>
</dbReference>
<dbReference type="GO" id="GO:0017006">
    <property type="term" value="P:protein-tetrapyrrole linkage"/>
    <property type="evidence" value="ECO:0007669"/>
    <property type="project" value="UniProtKB-UniRule"/>
</dbReference>
<evidence type="ECO:0000313" key="5">
    <source>
        <dbReference type="Proteomes" id="UP000717364"/>
    </source>
</evidence>
<evidence type="ECO:0000256" key="2">
    <source>
        <dbReference type="ARBA" id="ARBA00023239"/>
    </source>
</evidence>
<dbReference type="GO" id="GO:0016829">
    <property type="term" value="F:lyase activity"/>
    <property type="evidence" value="ECO:0007669"/>
    <property type="project" value="UniProtKB-KW"/>
</dbReference>
<dbReference type="EC" id="4.-.-.-" evidence="3"/>